<dbReference type="PIRSF" id="PIRSF005590">
    <property type="entry name" value="Ribosomal_L10"/>
    <property type="match status" value="1"/>
</dbReference>
<keyword evidence="2 4" id="KW-0689">Ribosomal protein</keyword>
<evidence type="ECO:0000256" key="3">
    <source>
        <dbReference type="ARBA" id="ARBA00023274"/>
    </source>
</evidence>
<dbReference type="InterPro" id="IPR036920">
    <property type="entry name" value="Ribosomal_uL16_sf"/>
</dbReference>
<accession>A0A830GRD9</accession>
<dbReference type="SUPFAM" id="SSF54686">
    <property type="entry name" value="Ribosomal protein L16p/L10e"/>
    <property type="match status" value="1"/>
</dbReference>
<dbReference type="Pfam" id="PF00252">
    <property type="entry name" value="Ribosomal_L16"/>
    <property type="match status" value="1"/>
</dbReference>
<dbReference type="RefSeq" id="WP_188595715.1">
    <property type="nucleotide sequence ID" value="NZ_BMNL01000001.1"/>
</dbReference>
<evidence type="ECO:0000256" key="2">
    <source>
        <dbReference type="ARBA" id="ARBA00022980"/>
    </source>
</evidence>
<dbReference type="GO" id="GO:0003735">
    <property type="term" value="F:structural constituent of ribosome"/>
    <property type="evidence" value="ECO:0007669"/>
    <property type="project" value="InterPro"/>
</dbReference>
<dbReference type="AlphaFoldDB" id="A0A830GRD9"/>
<comment type="caution">
    <text evidence="5">The sequence shown here is derived from an EMBL/GenBank/DDBJ whole genome shotgun (WGS) entry which is preliminary data.</text>
</comment>
<sequence>MPLRPGRCYRKLERPYTRTKYIHGAPYAQIPKFEMGATKPKERERFTHVVALFPLASGQIRVNSLEAARQMAYKYLSATLTDQNFYLKLNKYPHHVIRENKMLAMAGADRLQEGMRQSFGVPTGRAVQIKRGDVLFYVEVEEKNVNHAKIALKRAMSKLAITCRMVTAKKGEPLLILGREESLA</sequence>
<proteinExistence type="inferred from homology"/>
<evidence type="ECO:0000313" key="5">
    <source>
        <dbReference type="EMBL" id="GGP19457.1"/>
    </source>
</evidence>
<dbReference type="NCBIfam" id="NF003239">
    <property type="entry name" value="PRK04199.1-4"/>
    <property type="match status" value="1"/>
</dbReference>
<dbReference type="InterPro" id="IPR001197">
    <property type="entry name" value="Ribosomal_uL16_euk_arch"/>
</dbReference>
<dbReference type="InterPro" id="IPR047873">
    <property type="entry name" value="Ribosomal_uL16"/>
</dbReference>
<reference evidence="5" key="2">
    <citation type="submission" date="2020-09" db="EMBL/GenBank/DDBJ databases">
        <authorList>
            <person name="Sun Q."/>
            <person name="Ohkuma M."/>
        </authorList>
    </citation>
    <scope>NUCLEOTIDE SEQUENCE</scope>
    <source>
        <strain evidence="5">JCM 10088</strain>
    </source>
</reference>
<dbReference type="GO" id="GO:1990904">
    <property type="term" value="C:ribonucleoprotein complex"/>
    <property type="evidence" value="ECO:0007669"/>
    <property type="project" value="UniProtKB-KW"/>
</dbReference>
<gene>
    <name evidence="4" type="primary">rpl10e</name>
    <name evidence="5" type="ORF">GCM10007981_03220</name>
</gene>
<keyword evidence="6" id="KW-1185">Reference proteome</keyword>
<dbReference type="GO" id="GO:0006412">
    <property type="term" value="P:translation"/>
    <property type="evidence" value="ECO:0007669"/>
    <property type="project" value="UniProtKB-UniRule"/>
</dbReference>
<evidence type="ECO:0000256" key="1">
    <source>
        <dbReference type="ARBA" id="ARBA00008931"/>
    </source>
</evidence>
<dbReference type="InterPro" id="IPR022981">
    <property type="entry name" value="Ribosomal_uL16_arc"/>
</dbReference>
<evidence type="ECO:0000256" key="4">
    <source>
        <dbReference type="HAMAP-Rule" id="MF_00448"/>
    </source>
</evidence>
<dbReference type="InterPro" id="IPR018255">
    <property type="entry name" value="Ribosomal_uL16_CS_euk_arc"/>
</dbReference>
<name>A0A830GRD9_9CREN</name>
<dbReference type="Gene3D" id="3.90.1170.10">
    <property type="entry name" value="Ribosomal protein L10e/L16"/>
    <property type="match status" value="1"/>
</dbReference>
<dbReference type="Proteomes" id="UP000610960">
    <property type="component" value="Unassembled WGS sequence"/>
</dbReference>
<dbReference type="PROSITE" id="PS01257">
    <property type="entry name" value="RIBOSOMAL_L10E"/>
    <property type="match status" value="1"/>
</dbReference>
<organism evidence="5 6">
    <name type="scientific">Thermocladium modestius</name>
    <dbReference type="NCBI Taxonomy" id="62609"/>
    <lineage>
        <taxon>Archaea</taxon>
        <taxon>Thermoproteota</taxon>
        <taxon>Thermoprotei</taxon>
        <taxon>Thermoproteales</taxon>
        <taxon>Thermoproteaceae</taxon>
        <taxon>Thermocladium</taxon>
    </lineage>
</organism>
<reference evidence="5" key="1">
    <citation type="journal article" date="2014" name="Int. J. Syst. Evol. Microbiol.">
        <title>Complete genome sequence of Corynebacterium casei LMG S-19264T (=DSM 44701T), isolated from a smear-ripened cheese.</title>
        <authorList>
            <consortium name="US DOE Joint Genome Institute (JGI-PGF)"/>
            <person name="Walter F."/>
            <person name="Albersmeier A."/>
            <person name="Kalinowski J."/>
            <person name="Ruckert C."/>
        </authorList>
    </citation>
    <scope>NUCLEOTIDE SEQUENCE</scope>
    <source>
        <strain evidence="5">JCM 10088</strain>
    </source>
</reference>
<keyword evidence="3 4" id="KW-0687">Ribonucleoprotein</keyword>
<dbReference type="EMBL" id="BMNL01000001">
    <property type="protein sequence ID" value="GGP19457.1"/>
    <property type="molecule type" value="Genomic_DNA"/>
</dbReference>
<evidence type="ECO:0000313" key="6">
    <source>
        <dbReference type="Proteomes" id="UP000610960"/>
    </source>
</evidence>
<protein>
    <recommendedName>
        <fullName evidence="4">Large ribosomal subunit protein uL16</fullName>
    </recommendedName>
</protein>
<dbReference type="HAMAP" id="MF_00448">
    <property type="entry name" value="Ribosomal_uL16_arch"/>
    <property type="match status" value="1"/>
</dbReference>
<dbReference type="GO" id="GO:0005840">
    <property type="term" value="C:ribosome"/>
    <property type="evidence" value="ECO:0007669"/>
    <property type="project" value="UniProtKB-KW"/>
</dbReference>
<dbReference type="OrthoDB" id="30538at2157"/>
<comment type="similarity">
    <text evidence="1 4">Belongs to the universal ribosomal protein uL16 family.</text>
</comment>
<dbReference type="PANTHER" id="PTHR11726">
    <property type="entry name" value="60S RIBOSOMAL PROTEIN L10"/>
    <property type="match status" value="1"/>
</dbReference>